<sequence>MSTPYSGATPAGATPQGYAEPTPQGYAEPTPQNYAADYSQGSQAYSGDRGTPTTPSGDPDIGGVSVGALIGEVTKDLSTLMRQELELAKVELKVEAKKAGQGAGMFGAAGFAGYMVALFLSLALMWALASAIPAGWAGLIVAVLWGIVGAVAFVMGRKKFQQVNPKPERTVDTLQQVPGALKPN</sequence>
<feature type="transmembrane region" description="Helical" evidence="2">
    <location>
        <begin position="103"/>
        <end position="128"/>
    </location>
</feature>
<dbReference type="Proteomes" id="UP000007517">
    <property type="component" value="Chromosome"/>
</dbReference>
<accession>H6RW67</accession>
<reference evidence="4" key="2">
    <citation type="submission" date="2012-02" db="EMBL/GenBank/DDBJ databases">
        <title>Complete genome sequence of Blastococcus saxobsidens strain DD2.</title>
        <authorList>
            <person name="Genoscope."/>
        </authorList>
    </citation>
    <scope>NUCLEOTIDE SEQUENCE [LARGE SCALE GENOMIC DNA]</scope>
    <source>
        <strain evidence="4">DD2</strain>
    </source>
</reference>
<keyword evidence="4" id="KW-1185">Reference proteome</keyword>
<keyword evidence="2" id="KW-0472">Membrane</keyword>
<organism evidence="3 4">
    <name type="scientific">Blastococcus saxobsidens (strain DD2)</name>
    <dbReference type="NCBI Taxonomy" id="1146883"/>
    <lineage>
        <taxon>Bacteria</taxon>
        <taxon>Bacillati</taxon>
        <taxon>Actinomycetota</taxon>
        <taxon>Actinomycetes</taxon>
        <taxon>Geodermatophilales</taxon>
        <taxon>Geodermatophilaceae</taxon>
        <taxon>Blastococcus</taxon>
    </lineage>
</organism>
<dbReference type="InterPro" id="IPR009937">
    <property type="entry name" value="Phage_holin_3_6"/>
</dbReference>
<feature type="compositionally biased region" description="Polar residues" evidence="1">
    <location>
        <begin position="39"/>
        <end position="56"/>
    </location>
</feature>
<gene>
    <name evidence="3" type="ordered locus">BLASA_1140</name>
</gene>
<name>H6RW67_BLASD</name>
<feature type="transmembrane region" description="Helical" evidence="2">
    <location>
        <begin position="134"/>
        <end position="156"/>
    </location>
</feature>
<dbReference type="AlphaFoldDB" id="H6RW67"/>
<evidence type="ECO:0000313" key="3">
    <source>
        <dbReference type="EMBL" id="CCG02084.1"/>
    </source>
</evidence>
<proteinExistence type="predicted"/>
<dbReference type="EMBL" id="FO117623">
    <property type="protein sequence ID" value="CCG02084.1"/>
    <property type="molecule type" value="Genomic_DNA"/>
</dbReference>
<feature type="region of interest" description="Disordered" evidence="1">
    <location>
        <begin position="1"/>
        <end position="61"/>
    </location>
</feature>
<dbReference type="KEGG" id="bsd:BLASA_1140"/>
<dbReference type="HOGENOM" id="CLU_106273_5_0_11"/>
<evidence type="ECO:0008006" key="5">
    <source>
        <dbReference type="Google" id="ProtNLM"/>
    </source>
</evidence>
<reference evidence="3 4" key="1">
    <citation type="journal article" date="2012" name="J. Bacteriol.">
        <title>Genome Sequence of Blastococcus saxobsidens DD2, a Stone-Inhabiting Bacterium.</title>
        <authorList>
            <person name="Chouaia B."/>
            <person name="Crotti E."/>
            <person name="Brusetti L."/>
            <person name="Daffonchio D."/>
            <person name="Essoussi I."/>
            <person name="Nouioui I."/>
            <person name="Sbissi I."/>
            <person name="Ghodhbane-Gtari F."/>
            <person name="Gtari M."/>
            <person name="Vacherie B."/>
            <person name="Barbe V."/>
            <person name="Medigue C."/>
            <person name="Gury J."/>
            <person name="Pujic P."/>
            <person name="Normand P."/>
        </authorList>
    </citation>
    <scope>NUCLEOTIDE SEQUENCE [LARGE SCALE GENOMIC DNA]</scope>
    <source>
        <strain evidence="3 4">DD2</strain>
    </source>
</reference>
<dbReference type="Pfam" id="PF07332">
    <property type="entry name" value="Phage_holin_3_6"/>
    <property type="match status" value="1"/>
</dbReference>
<dbReference type="OrthoDB" id="3216929at2"/>
<dbReference type="RefSeq" id="WP_014374984.1">
    <property type="nucleotide sequence ID" value="NC_016943.1"/>
</dbReference>
<evidence type="ECO:0000313" key="4">
    <source>
        <dbReference type="Proteomes" id="UP000007517"/>
    </source>
</evidence>
<evidence type="ECO:0000256" key="2">
    <source>
        <dbReference type="SAM" id="Phobius"/>
    </source>
</evidence>
<evidence type="ECO:0000256" key="1">
    <source>
        <dbReference type="SAM" id="MobiDB-lite"/>
    </source>
</evidence>
<dbReference type="STRING" id="1146883.BLASA_1140"/>
<keyword evidence="2" id="KW-0812">Transmembrane</keyword>
<protein>
    <recommendedName>
        <fullName evidence="5">Superfamily III holin-X</fullName>
    </recommendedName>
</protein>
<keyword evidence="2" id="KW-1133">Transmembrane helix</keyword>
<dbReference type="eggNOG" id="ENOG5032TF3">
    <property type="taxonomic scope" value="Bacteria"/>
</dbReference>